<name>X5MHU0_9HYPH</name>
<comment type="function">
    <text evidence="1 12">Catalyzes the condensation of (S)-aspartate-beta-semialdehyde [(S)-ASA] and pyruvate to 4-hydroxy-tetrahydrodipicolinate (HTPA).</text>
</comment>
<evidence type="ECO:0000313" key="16">
    <source>
        <dbReference type="EMBL" id="CDO61399.1"/>
    </source>
</evidence>
<keyword evidence="10 12" id="KW-0704">Schiff base</keyword>
<dbReference type="PROSITE" id="PS00666">
    <property type="entry name" value="DHDPS_2"/>
    <property type="match status" value="1"/>
</dbReference>
<feature type="site" description="Part of a proton relay during catalysis" evidence="12">
    <location>
        <position position="106"/>
    </location>
</feature>
<keyword evidence="7 12" id="KW-0220">Diaminopimelate biosynthesis</keyword>
<dbReference type="RefSeq" id="WP_043949201.1">
    <property type="nucleotide sequence ID" value="NZ_HG966617.1"/>
</dbReference>
<dbReference type="PROSITE" id="PS00665">
    <property type="entry name" value="DHDPS_1"/>
    <property type="match status" value="1"/>
</dbReference>
<sequence>MFKGSIVALITPFDGENVDEKALRGLVDWHVDQGTHGIVPCGTTGESPTLSHDEHKHVVEIVVEQAAGRVPIMAGTGSNATAEAIAFTQHAAKVGAQGALVVTPYYNKPSQEGLYQHYMAVADSADIPVFIYNVPSRSVVDMSVETMARLAEHKNIVGVKDATAELDRVLLTRAAIGPDFIQLTGEDGSALAHHVMGGVGCISVTANVAPAACAEFQNACMAKDYDRARDIQDRLIGVHEAMFCETSPAPVTYGCSLLGLAPNTVRLPLVTASAAAEAQVRDAMSKAGLLNS</sequence>
<dbReference type="InterPro" id="IPR020625">
    <property type="entry name" value="Schiff_base-form_aldolases_AS"/>
</dbReference>
<feature type="site" description="Part of a proton relay during catalysis" evidence="12">
    <location>
        <position position="43"/>
    </location>
</feature>
<evidence type="ECO:0000256" key="1">
    <source>
        <dbReference type="ARBA" id="ARBA00003294"/>
    </source>
</evidence>
<evidence type="ECO:0000256" key="8">
    <source>
        <dbReference type="ARBA" id="ARBA00023154"/>
    </source>
</evidence>
<dbReference type="GO" id="GO:0005829">
    <property type="term" value="C:cytosol"/>
    <property type="evidence" value="ECO:0007669"/>
    <property type="project" value="TreeGrafter"/>
</dbReference>
<evidence type="ECO:0000256" key="2">
    <source>
        <dbReference type="ARBA" id="ARBA00005120"/>
    </source>
</evidence>
<dbReference type="Proteomes" id="UP000032160">
    <property type="component" value="Chromosome I"/>
</dbReference>
<evidence type="ECO:0000256" key="3">
    <source>
        <dbReference type="ARBA" id="ARBA00007592"/>
    </source>
</evidence>
<evidence type="ECO:0000256" key="14">
    <source>
        <dbReference type="PIRSR" id="PIRSR001365-1"/>
    </source>
</evidence>
<dbReference type="HAMAP" id="MF_00418">
    <property type="entry name" value="DapA"/>
    <property type="match status" value="1"/>
</dbReference>
<dbReference type="CDD" id="cd00950">
    <property type="entry name" value="DHDPS"/>
    <property type="match status" value="1"/>
</dbReference>
<evidence type="ECO:0000313" key="17">
    <source>
        <dbReference type="Proteomes" id="UP000032160"/>
    </source>
</evidence>
<proteinExistence type="inferred from homology"/>
<keyword evidence="8 12" id="KW-0457">Lysine biosynthesis</keyword>
<evidence type="ECO:0000256" key="5">
    <source>
        <dbReference type="ARBA" id="ARBA00022490"/>
    </source>
</evidence>
<dbReference type="STRING" id="1458461.BN1012_Phect3187"/>
<feature type="active site" description="Schiff-base intermediate with substrate" evidence="12 14">
    <location>
        <position position="160"/>
    </location>
</feature>
<dbReference type="OrthoDB" id="9782828at2"/>
<evidence type="ECO:0000256" key="12">
    <source>
        <dbReference type="HAMAP-Rule" id="MF_00418"/>
    </source>
</evidence>
<dbReference type="EC" id="4.3.3.7" evidence="4 12"/>
<dbReference type="PIRSF" id="PIRSF001365">
    <property type="entry name" value="DHDPS"/>
    <property type="match status" value="1"/>
</dbReference>
<dbReference type="GO" id="GO:0019877">
    <property type="term" value="P:diaminopimelate biosynthetic process"/>
    <property type="evidence" value="ECO:0007669"/>
    <property type="project" value="UniProtKB-UniRule"/>
</dbReference>
<dbReference type="InterPro" id="IPR020624">
    <property type="entry name" value="Schiff_base-form_aldolases_CS"/>
</dbReference>
<dbReference type="KEGG" id="pect:BN1012_Phect3187"/>
<dbReference type="UniPathway" id="UPA00034">
    <property type="reaction ID" value="UER00017"/>
</dbReference>
<dbReference type="SUPFAM" id="SSF51569">
    <property type="entry name" value="Aldolase"/>
    <property type="match status" value="1"/>
</dbReference>
<dbReference type="Gene3D" id="3.20.20.70">
    <property type="entry name" value="Aldolase class I"/>
    <property type="match status" value="1"/>
</dbReference>
<evidence type="ECO:0000256" key="13">
    <source>
        <dbReference type="PIRNR" id="PIRNR001365"/>
    </source>
</evidence>
<dbReference type="InterPro" id="IPR005263">
    <property type="entry name" value="DapA"/>
</dbReference>
<comment type="subunit">
    <text evidence="12">Homotetramer; dimer of dimers.</text>
</comment>
<evidence type="ECO:0000256" key="10">
    <source>
        <dbReference type="ARBA" id="ARBA00023270"/>
    </source>
</evidence>
<keyword evidence="9 12" id="KW-0456">Lyase</keyword>
<dbReference type="GO" id="GO:0008840">
    <property type="term" value="F:4-hydroxy-tetrahydrodipicolinate synthase activity"/>
    <property type="evidence" value="ECO:0007669"/>
    <property type="project" value="UniProtKB-UniRule"/>
</dbReference>
<dbReference type="SMART" id="SM01130">
    <property type="entry name" value="DHDPS"/>
    <property type="match status" value="1"/>
</dbReference>
<evidence type="ECO:0000256" key="15">
    <source>
        <dbReference type="PIRSR" id="PIRSR001365-2"/>
    </source>
</evidence>
<dbReference type="PANTHER" id="PTHR12128">
    <property type="entry name" value="DIHYDRODIPICOLINATE SYNTHASE"/>
    <property type="match status" value="1"/>
</dbReference>
<keyword evidence="6 12" id="KW-0028">Amino-acid biosynthesis</keyword>
<feature type="binding site" evidence="12 15">
    <location>
        <position position="202"/>
    </location>
    <ligand>
        <name>pyruvate</name>
        <dbReference type="ChEBI" id="CHEBI:15361"/>
    </ligand>
</feature>
<comment type="caution">
    <text evidence="12">Was originally thought to be a dihydrodipicolinate synthase (DHDPS), catalyzing the condensation of (S)-aspartate-beta-semialdehyde [(S)-ASA] and pyruvate to dihydrodipicolinate (DHDP). However, it was shown in E.coli that the product of the enzymatic reaction is not dihydrodipicolinate but in fact (4S)-4-hydroxy-2,3,4,5-tetrahydro-(2S)-dipicolinic acid (HTPA), and that the consecutive dehydration reaction leading to DHDP is not spontaneous but catalyzed by DapB.</text>
</comment>
<dbReference type="EMBL" id="HG966617">
    <property type="protein sequence ID" value="CDO61399.1"/>
    <property type="molecule type" value="Genomic_DNA"/>
</dbReference>
<comment type="subcellular location">
    <subcellularLocation>
        <location evidence="12">Cytoplasm</location>
    </subcellularLocation>
</comment>
<gene>
    <name evidence="12" type="primary">dapA</name>
    <name evidence="16" type="ORF">BN1012_Phect3187</name>
</gene>
<feature type="binding site" evidence="12 15">
    <location>
        <position position="44"/>
    </location>
    <ligand>
        <name>pyruvate</name>
        <dbReference type="ChEBI" id="CHEBI:15361"/>
    </ligand>
</feature>
<accession>X5MHU0</accession>
<dbReference type="PANTHER" id="PTHR12128:SF66">
    <property type="entry name" value="4-HYDROXY-2-OXOGLUTARATE ALDOLASE, MITOCHONDRIAL"/>
    <property type="match status" value="1"/>
</dbReference>
<dbReference type="InterPro" id="IPR002220">
    <property type="entry name" value="DapA-like"/>
</dbReference>
<dbReference type="Pfam" id="PF00701">
    <property type="entry name" value="DHDPS"/>
    <property type="match status" value="1"/>
</dbReference>
<dbReference type="GO" id="GO:0009089">
    <property type="term" value="P:lysine biosynthetic process via diaminopimelate"/>
    <property type="evidence" value="ECO:0007669"/>
    <property type="project" value="UniProtKB-UniRule"/>
</dbReference>
<keyword evidence="5 12" id="KW-0963">Cytoplasm</keyword>
<evidence type="ECO:0000256" key="9">
    <source>
        <dbReference type="ARBA" id="ARBA00023239"/>
    </source>
</evidence>
<comment type="pathway">
    <text evidence="2 12">Amino-acid biosynthesis; L-lysine biosynthesis via DAP pathway; (S)-tetrahydrodipicolinate from L-aspartate: step 3/4.</text>
</comment>
<feature type="active site" description="Proton donor/acceptor" evidence="12 14">
    <location>
        <position position="132"/>
    </location>
</feature>
<reference evidence="16 17" key="1">
    <citation type="journal article" date="2014" name="Front. Genet.">
        <title>Genome and metabolic network of "Candidatus Phaeomarinobacter ectocarpi" Ec32, a new candidate genus of Alphaproteobacteria frequently associated with brown algae.</title>
        <authorList>
            <person name="Dittami S.M."/>
            <person name="Barbeyron T."/>
            <person name="Boyen C."/>
            <person name="Cambefort J."/>
            <person name="Collet G."/>
            <person name="Delage L."/>
            <person name="Gobet A."/>
            <person name="Groisillier A."/>
            <person name="Leblanc C."/>
            <person name="Michel G."/>
            <person name="Scornet D."/>
            <person name="Siegel A."/>
            <person name="Tapia J.E."/>
            <person name="Tonon T."/>
        </authorList>
    </citation>
    <scope>NUCLEOTIDE SEQUENCE [LARGE SCALE GENOMIC DNA]</scope>
    <source>
        <strain evidence="16 17">Ec32</strain>
    </source>
</reference>
<dbReference type="PATRIC" id="fig|1458461.3.peg.3193"/>
<comment type="similarity">
    <text evidence="3 12 13">Belongs to the DapA family.</text>
</comment>
<comment type="catalytic activity">
    <reaction evidence="11 12">
        <text>L-aspartate 4-semialdehyde + pyruvate = (2S,4S)-4-hydroxy-2,3,4,5-tetrahydrodipicolinate + H2O + H(+)</text>
        <dbReference type="Rhea" id="RHEA:34171"/>
        <dbReference type="ChEBI" id="CHEBI:15361"/>
        <dbReference type="ChEBI" id="CHEBI:15377"/>
        <dbReference type="ChEBI" id="CHEBI:15378"/>
        <dbReference type="ChEBI" id="CHEBI:67139"/>
        <dbReference type="ChEBI" id="CHEBI:537519"/>
        <dbReference type="EC" id="4.3.3.7"/>
    </reaction>
</comment>
<dbReference type="PRINTS" id="PR00146">
    <property type="entry name" value="DHPICSNTHASE"/>
</dbReference>
<evidence type="ECO:0000256" key="11">
    <source>
        <dbReference type="ARBA" id="ARBA00047836"/>
    </source>
</evidence>
<evidence type="ECO:0000256" key="6">
    <source>
        <dbReference type="ARBA" id="ARBA00022605"/>
    </source>
</evidence>
<evidence type="ECO:0000256" key="7">
    <source>
        <dbReference type="ARBA" id="ARBA00022915"/>
    </source>
</evidence>
<keyword evidence="17" id="KW-1185">Reference proteome</keyword>
<protein>
    <recommendedName>
        <fullName evidence="4 12">4-hydroxy-tetrahydrodipicolinate synthase</fullName>
        <shortName evidence="12">HTPA synthase</shortName>
        <ecNumber evidence="4 12">4.3.3.7</ecNumber>
    </recommendedName>
</protein>
<evidence type="ECO:0000256" key="4">
    <source>
        <dbReference type="ARBA" id="ARBA00012086"/>
    </source>
</evidence>
<dbReference type="HOGENOM" id="CLU_049343_7_1_5"/>
<organism evidence="16 17">
    <name type="scientific">Candidatus Phaeomarinibacter ectocarpi</name>
    <dbReference type="NCBI Taxonomy" id="1458461"/>
    <lineage>
        <taxon>Bacteria</taxon>
        <taxon>Pseudomonadati</taxon>
        <taxon>Pseudomonadota</taxon>
        <taxon>Alphaproteobacteria</taxon>
        <taxon>Hyphomicrobiales</taxon>
        <taxon>Parvibaculaceae</taxon>
        <taxon>Candidatus Phaeomarinibacter</taxon>
    </lineage>
</organism>
<dbReference type="NCBIfam" id="TIGR00674">
    <property type="entry name" value="dapA"/>
    <property type="match status" value="1"/>
</dbReference>
<dbReference type="AlphaFoldDB" id="X5MHU0"/>
<dbReference type="InterPro" id="IPR013785">
    <property type="entry name" value="Aldolase_TIM"/>
</dbReference>